<feature type="compositionally biased region" description="Polar residues" evidence="1">
    <location>
        <begin position="46"/>
        <end position="56"/>
    </location>
</feature>
<proteinExistence type="predicted"/>
<name>A0ABW6CJW4_RAHSY</name>
<reference evidence="2 3" key="1">
    <citation type="submission" date="2024-09" db="EMBL/GenBank/DDBJ databases">
        <title>Genomes of Rahnella.</title>
        <authorList>
            <person name="Mnguni F.C."/>
            <person name="Shin G.Y."/>
            <person name="Coutinho T."/>
        </authorList>
    </citation>
    <scope>NUCLEOTIDE SEQUENCE [LARGE SCALE GENOMIC DNA]</scope>
    <source>
        <strain evidence="2 3">20WA0057</strain>
    </source>
</reference>
<keyword evidence="3" id="KW-1185">Reference proteome</keyword>
<evidence type="ECO:0000256" key="1">
    <source>
        <dbReference type="SAM" id="MobiDB-lite"/>
    </source>
</evidence>
<protein>
    <submittedName>
        <fullName evidence="2">Uncharacterized protein</fullName>
    </submittedName>
</protein>
<organism evidence="2 3">
    <name type="scientific">Rahnella sp. (strain Y9602)</name>
    <dbReference type="NCBI Taxonomy" id="2703885"/>
    <lineage>
        <taxon>Bacteria</taxon>
        <taxon>Pseudomonadati</taxon>
        <taxon>Pseudomonadota</taxon>
        <taxon>Gammaproteobacteria</taxon>
        <taxon>Enterobacterales</taxon>
        <taxon>Yersiniaceae</taxon>
        <taxon>Rahnella</taxon>
    </lineage>
</organism>
<dbReference type="RefSeq" id="WP_379672500.1">
    <property type="nucleotide sequence ID" value="NZ_JBHUCJ010000172.1"/>
</dbReference>
<feature type="region of interest" description="Disordered" evidence="1">
    <location>
        <begin position="35"/>
        <end position="63"/>
    </location>
</feature>
<feature type="non-terminal residue" evidence="2">
    <location>
        <position position="1"/>
    </location>
</feature>
<sequence>KYISCRSGGWCGREFVIGRRARGDIRDKEGKTDQINQMIPPLPTMAFSSGNASGTPRSAVGKW</sequence>
<comment type="caution">
    <text evidence="2">The sequence shown here is derived from an EMBL/GenBank/DDBJ whole genome shotgun (WGS) entry which is preliminary data.</text>
</comment>
<accession>A0ABW6CJW4</accession>
<evidence type="ECO:0000313" key="3">
    <source>
        <dbReference type="Proteomes" id="UP001598201"/>
    </source>
</evidence>
<evidence type="ECO:0000313" key="2">
    <source>
        <dbReference type="EMBL" id="MFD3227230.1"/>
    </source>
</evidence>
<gene>
    <name evidence="2" type="ORF">ACFPK4_27265</name>
</gene>
<dbReference type="EMBL" id="JBHUCJ010000172">
    <property type="protein sequence ID" value="MFD3227230.1"/>
    <property type="molecule type" value="Genomic_DNA"/>
</dbReference>
<dbReference type="Proteomes" id="UP001598201">
    <property type="component" value="Unassembled WGS sequence"/>
</dbReference>